<feature type="signal peptide" evidence="7">
    <location>
        <begin position="1"/>
        <end position="20"/>
    </location>
</feature>
<evidence type="ECO:0000256" key="7">
    <source>
        <dbReference type="SAM" id="SignalP"/>
    </source>
</evidence>
<feature type="disulfide bond" evidence="5">
    <location>
        <begin position="87"/>
        <end position="99"/>
    </location>
</feature>
<evidence type="ECO:0000313" key="10">
    <source>
        <dbReference type="Proteomes" id="UP000596661"/>
    </source>
</evidence>
<organism evidence="9 10">
    <name type="scientific">Cannabis sativa</name>
    <name type="common">Hemp</name>
    <name type="synonym">Marijuana</name>
    <dbReference type="NCBI Taxonomy" id="3483"/>
    <lineage>
        <taxon>Eukaryota</taxon>
        <taxon>Viridiplantae</taxon>
        <taxon>Streptophyta</taxon>
        <taxon>Embryophyta</taxon>
        <taxon>Tracheophyta</taxon>
        <taxon>Spermatophyta</taxon>
        <taxon>Magnoliopsida</taxon>
        <taxon>eudicotyledons</taxon>
        <taxon>Gunneridae</taxon>
        <taxon>Pentapetalae</taxon>
        <taxon>rosids</taxon>
        <taxon>fabids</taxon>
        <taxon>Rosales</taxon>
        <taxon>Cannabaceae</taxon>
        <taxon>Cannabis</taxon>
    </lineage>
</organism>
<name>A0A803PJI6_CANSA</name>
<protein>
    <recommendedName>
        <fullName evidence="8">Chitin-binding type-1 domain-containing protein</fullName>
    </recommendedName>
</protein>
<feature type="disulfide bond" evidence="5">
    <location>
        <begin position="39"/>
        <end position="53"/>
    </location>
</feature>
<keyword evidence="4 5" id="KW-1015">Disulfide bond</keyword>
<feature type="disulfide bond" evidence="5">
    <location>
        <begin position="111"/>
        <end position="115"/>
    </location>
</feature>
<evidence type="ECO:0000256" key="1">
    <source>
        <dbReference type="ARBA" id="ARBA00022669"/>
    </source>
</evidence>
<dbReference type="Gramene" id="evm.model.04.984">
    <property type="protein sequence ID" value="cds.evm.model.04.984"/>
    <property type="gene ID" value="evm.TU.04.984"/>
</dbReference>
<feature type="region of interest" description="Disordered" evidence="6">
    <location>
        <begin position="122"/>
        <end position="202"/>
    </location>
</feature>
<feature type="disulfide bond" evidence="5">
    <location>
        <begin position="25"/>
        <end position="40"/>
    </location>
</feature>
<evidence type="ECO:0000313" key="9">
    <source>
        <dbReference type="EnsemblPlants" id="cds.evm.model.04.984"/>
    </source>
</evidence>
<feature type="domain" description="Chitin-binding type-1" evidence="8">
    <location>
        <begin position="75"/>
        <end position="117"/>
    </location>
</feature>
<dbReference type="Gene3D" id="3.30.20.10">
    <property type="entry name" value="Endochitinase, domain 2"/>
    <property type="match status" value="1"/>
</dbReference>
<dbReference type="CDD" id="cd00035">
    <property type="entry name" value="ChtBD1"/>
    <property type="match status" value="1"/>
</dbReference>
<evidence type="ECO:0000259" key="8">
    <source>
        <dbReference type="PROSITE" id="PS50941"/>
    </source>
</evidence>
<dbReference type="Proteomes" id="UP000596661">
    <property type="component" value="Chromosome 4"/>
</dbReference>
<dbReference type="Pfam" id="PF00182">
    <property type="entry name" value="Glyco_hydro_19"/>
    <property type="match status" value="1"/>
</dbReference>
<dbReference type="PROSITE" id="PS50941">
    <property type="entry name" value="CHIT_BIND_I_2"/>
    <property type="match status" value="2"/>
</dbReference>
<feature type="domain" description="Chitin-binding type-1" evidence="8">
    <location>
        <begin position="22"/>
        <end position="63"/>
    </location>
</feature>
<feature type="chain" id="PRO_5030671439" description="Chitin-binding type-1 domain-containing protein" evidence="7">
    <location>
        <begin position="21"/>
        <end position="327"/>
    </location>
</feature>
<dbReference type="EnsemblPlants" id="evm.model.04.984">
    <property type="protein sequence ID" value="cds.evm.model.04.984"/>
    <property type="gene ID" value="evm.TU.04.984"/>
</dbReference>
<dbReference type="GO" id="GO:0004568">
    <property type="term" value="F:chitinase activity"/>
    <property type="evidence" value="ECO:0007669"/>
    <property type="project" value="InterPro"/>
</dbReference>
<dbReference type="PROSITE" id="PS00774">
    <property type="entry name" value="CHITINASE_19_2"/>
    <property type="match status" value="1"/>
</dbReference>
<evidence type="ECO:0000256" key="5">
    <source>
        <dbReference type="PROSITE-ProRule" id="PRU00261"/>
    </source>
</evidence>
<dbReference type="Gene3D" id="1.10.530.10">
    <property type="match status" value="1"/>
</dbReference>
<dbReference type="SMART" id="SM00270">
    <property type="entry name" value="ChtBD1"/>
    <property type="match status" value="2"/>
</dbReference>
<evidence type="ECO:0000256" key="3">
    <source>
        <dbReference type="ARBA" id="ARBA00022821"/>
    </source>
</evidence>
<reference evidence="9" key="2">
    <citation type="submission" date="2021-03" db="UniProtKB">
        <authorList>
            <consortium name="EnsemblPlants"/>
        </authorList>
    </citation>
    <scope>IDENTIFICATION</scope>
</reference>
<dbReference type="EMBL" id="UZAU01000371">
    <property type="status" value="NOT_ANNOTATED_CDS"/>
    <property type="molecule type" value="Genomic_DNA"/>
</dbReference>
<keyword evidence="1 5" id="KW-0147">Chitin-binding</keyword>
<dbReference type="InterPro" id="IPR023346">
    <property type="entry name" value="Lysozyme-like_dom_sf"/>
</dbReference>
<feature type="compositionally biased region" description="Low complexity" evidence="6">
    <location>
        <begin position="182"/>
        <end position="195"/>
    </location>
</feature>
<feature type="disulfide bond" evidence="5">
    <location>
        <begin position="57"/>
        <end position="61"/>
    </location>
</feature>
<dbReference type="InterPro" id="IPR018371">
    <property type="entry name" value="Chitin-binding_1_CS"/>
</dbReference>
<dbReference type="GO" id="GO:0008061">
    <property type="term" value="F:chitin binding"/>
    <property type="evidence" value="ECO:0007669"/>
    <property type="project" value="UniProtKB-UniRule"/>
</dbReference>
<proteinExistence type="predicted"/>
<dbReference type="SUPFAM" id="SSF57016">
    <property type="entry name" value="Plant lectins/antimicrobial peptides"/>
    <property type="match status" value="2"/>
</dbReference>
<dbReference type="PANTHER" id="PTHR22595:SF79">
    <property type="entry name" value="CHITINASE 12"/>
    <property type="match status" value="1"/>
</dbReference>
<feature type="disulfide bond" evidence="5">
    <location>
        <begin position="78"/>
        <end position="93"/>
    </location>
</feature>
<dbReference type="GO" id="GO:0016998">
    <property type="term" value="P:cell wall macromolecule catabolic process"/>
    <property type="evidence" value="ECO:0007669"/>
    <property type="project" value="InterPro"/>
</dbReference>
<dbReference type="SUPFAM" id="SSF53955">
    <property type="entry name" value="Lysozyme-like"/>
    <property type="match status" value="1"/>
</dbReference>
<feature type="disulfide bond" evidence="5">
    <location>
        <begin position="34"/>
        <end position="46"/>
    </location>
</feature>
<dbReference type="PANTHER" id="PTHR22595">
    <property type="entry name" value="CHITINASE-RELATED"/>
    <property type="match status" value="1"/>
</dbReference>
<dbReference type="Gene3D" id="3.30.60.10">
    <property type="entry name" value="Endochitinase-like"/>
    <property type="match status" value="2"/>
</dbReference>
<dbReference type="Pfam" id="PF00187">
    <property type="entry name" value="Chitin_bind_1"/>
    <property type="match status" value="2"/>
</dbReference>
<keyword evidence="2 7" id="KW-0732">Signal</keyword>
<keyword evidence="3" id="KW-0611">Plant defense</keyword>
<keyword evidence="10" id="KW-1185">Reference proteome</keyword>
<dbReference type="CDD" id="cd00325">
    <property type="entry name" value="chitinase_GH19"/>
    <property type="match status" value="1"/>
</dbReference>
<dbReference type="PROSITE" id="PS00026">
    <property type="entry name" value="CHIT_BIND_I_1"/>
    <property type="match status" value="2"/>
</dbReference>
<dbReference type="GO" id="GO:0006032">
    <property type="term" value="P:chitin catabolic process"/>
    <property type="evidence" value="ECO:0007669"/>
    <property type="project" value="InterPro"/>
</dbReference>
<dbReference type="InterPro" id="IPR036861">
    <property type="entry name" value="Endochitinase-like_sf"/>
</dbReference>
<dbReference type="GO" id="GO:0050832">
    <property type="term" value="P:defense response to fungus"/>
    <property type="evidence" value="ECO:0007669"/>
    <property type="project" value="TreeGrafter"/>
</dbReference>
<dbReference type="AlphaFoldDB" id="A0A803PJI6"/>
<dbReference type="FunFam" id="3.30.60.10:FF:000001">
    <property type="entry name" value="Basic endochitinase"/>
    <property type="match status" value="1"/>
</dbReference>
<dbReference type="InterPro" id="IPR001002">
    <property type="entry name" value="Chitin-bd_1"/>
</dbReference>
<dbReference type="InterPro" id="IPR000726">
    <property type="entry name" value="Glyco_hydro_19_cat"/>
</dbReference>
<evidence type="ECO:0000256" key="4">
    <source>
        <dbReference type="ARBA" id="ARBA00023157"/>
    </source>
</evidence>
<dbReference type="CDD" id="cd06921">
    <property type="entry name" value="ChtBD1_GH19_hevein"/>
    <property type="match status" value="1"/>
</dbReference>
<accession>A0A803PJI6</accession>
<sequence length="327" mass="35075">MKFSIFIVFSLFVFVGTVSGDKPECGRAVGGAVCPNNLCCSYWGFCGSTPPYCKNGCQSQCSPSPPLPRNPERPDHRCGPNVGNTPCNPDRCCSIHGYCGSTAAYCEGSSCDYQCWKSPSPPPPSPPPPSPPPPSPPPPSPPPPSPPPPSPPPPSPPPPSPPPPSPPPPSPPPPSPPPPEPTSTQSTTSKPTTTCKSRKTRSQMWAYNCQQSINYNYGLAGGAVGVDLINDPDLVATDSVVSFKTAIWYWMNQHDNNPSLHDMVINANSGTHNQVLPTYVNTNNASKNTVGYYKRYCDMLEVSYGDYLDYYLSDFPNASGIFMPVQI</sequence>
<feature type="disulfide bond" evidence="5">
    <location>
        <begin position="92"/>
        <end position="106"/>
    </location>
</feature>
<dbReference type="PRINTS" id="PR01217">
    <property type="entry name" value="PRICHEXTENSN"/>
</dbReference>
<evidence type="ECO:0000256" key="6">
    <source>
        <dbReference type="SAM" id="MobiDB-lite"/>
    </source>
</evidence>
<feature type="compositionally biased region" description="Pro residues" evidence="6">
    <location>
        <begin position="122"/>
        <end position="181"/>
    </location>
</feature>
<reference evidence="9" key="1">
    <citation type="submission" date="2018-11" db="EMBL/GenBank/DDBJ databases">
        <authorList>
            <person name="Grassa J C."/>
        </authorList>
    </citation>
    <scope>NUCLEOTIDE SEQUENCE [LARGE SCALE GENOMIC DNA]</scope>
</reference>
<evidence type="ECO:0000256" key="2">
    <source>
        <dbReference type="ARBA" id="ARBA00022729"/>
    </source>
</evidence>